<dbReference type="PANTHER" id="PTHR10353">
    <property type="entry name" value="GLYCOSYL HYDROLASE"/>
    <property type="match status" value="1"/>
</dbReference>
<dbReference type="InterPro" id="IPR001360">
    <property type="entry name" value="Glyco_hydro_1"/>
</dbReference>
<dbReference type="SUPFAM" id="SSF51445">
    <property type="entry name" value="(Trans)glycosidases"/>
    <property type="match status" value="1"/>
</dbReference>
<keyword evidence="4 9" id="KW-0378">Hydrolase</keyword>
<comment type="caution">
    <text evidence="10">The sequence shown here is derived from an EMBL/GenBank/DDBJ whole genome shotgun (WGS) entry which is preliminary data.</text>
</comment>
<comment type="catalytic activity">
    <reaction evidence="1 9">
        <text>Hydrolysis of terminal, non-reducing beta-D-glucosyl residues with release of beta-D-glucose.</text>
        <dbReference type="EC" id="3.2.1.21"/>
    </reaction>
</comment>
<keyword evidence="7 9" id="KW-0326">Glycosidase</keyword>
<evidence type="ECO:0000256" key="3">
    <source>
        <dbReference type="ARBA" id="ARBA00012744"/>
    </source>
</evidence>
<evidence type="ECO:0000256" key="4">
    <source>
        <dbReference type="ARBA" id="ARBA00022801"/>
    </source>
</evidence>
<dbReference type="InterPro" id="IPR017736">
    <property type="entry name" value="Glyco_hydro_1_beta-glucosidase"/>
</dbReference>
<gene>
    <name evidence="10" type="ORF">GCM10011376_03570</name>
</gene>
<dbReference type="Pfam" id="PF00232">
    <property type="entry name" value="Glyco_hydro_1"/>
    <property type="match status" value="1"/>
</dbReference>
<dbReference type="InterPro" id="IPR017853">
    <property type="entry name" value="GH"/>
</dbReference>
<sequence length="492" mass="54052">MSVPTTIRTATGADPAPSVRFPTGFGWGMATASYQIEGAVAEDGRTPSIWDTFSRVPGAVMNGDTGDVACDHYHRMADDVALLADLGATTYRFSVAWPRVRPDAGPVNPAGLAFYDRLVDELLAHDIAPWLTLYHWDLPQVLEDAGGWTNRDTAHRFVEYAISVHEALGDRVPTWTTLNEPWCSAFLGYSAGHHAPGRQEGAAGLVAGHHLLLAHGMAVQELRSRGADRLGLSLNLTVADPSDPADPVDVDAARRIDGLHNRFFLDPVFRGAYPADVLDDTAHLLWQDKPWYDVVRDGDLATTSTPIDVLGVNYYHGNEVSGHPRTDVVGIGADHPDRVSLSPFVGSEHVTFPSRGLPVTDMGWEIQPDGLHRLLRRLHDEYPRLPIHLTETGAAFDDRVDADGRVHDPDRIAFLDSYLRAVHRAIEEGVDVGGFFQWSFCDNFEWAFGYAKRFGLVHVDYETLQRTPKSSAHWYADVARTGVLPATEGPGS</sequence>
<dbReference type="InterPro" id="IPR033132">
    <property type="entry name" value="GH_1_N_CS"/>
</dbReference>
<evidence type="ECO:0000256" key="1">
    <source>
        <dbReference type="ARBA" id="ARBA00000448"/>
    </source>
</evidence>
<evidence type="ECO:0000256" key="8">
    <source>
        <dbReference type="ARBA" id="ARBA00023326"/>
    </source>
</evidence>
<accession>A0ABQ3HDT5</accession>
<evidence type="ECO:0000313" key="10">
    <source>
        <dbReference type="EMBL" id="GHE15433.1"/>
    </source>
</evidence>
<reference evidence="11" key="1">
    <citation type="journal article" date="2019" name="Int. J. Syst. Evol. Microbiol.">
        <title>The Global Catalogue of Microorganisms (GCM) 10K type strain sequencing project: providing services to taxonomists for standard genome sequencing and annotation.</title>
        <authorList>
            <consortium name="The Broad Institute Genomics Platform"/>
            <consortium name="The Broad Institute Genome Sequencing Center for Infectious Disease"/>
            <person name="Wu L."/>
            <person name="Ma J."/>
        </authorList>
    </citation>
    <scope>NUCLEOTIDE SEQUENCE [LARGE SCALE GENOMIC DNA]</scope>
    <source>
        <strain evidence="11">CGMCC 1.12791</strain>
    </source>
</reference>
<comment type="similarity">
    <text evidence="2 9">Belongs to the glycosyl hydrolase 1 family.</text>
</comment>
<evidence type="ECO:0000256" key="2">
    <source>
        <dbReference type="ARBA" id="ARBA00010838"/>
    </source>
</evidence>
<dbReference type="PRINTS" id="PR00131">
    <property type="entry name" value="GLHYDRLASE1"/>
</dbReference>
<keyword evidence="11" id="KW-1185">Reference proteome</keyword>
<dbReference type="Proteomes" id="UP000597341">
    <property type="component" value="Unassembled WGS sequence"/>
</dbReference>
<dbReference type="NCBIfam" id="TIGR03356">
    <property type="entry name" value="BGL"/>
    <property type="match status" value="1"/>
</dbReference>
<evidence type="ECO:0000256" key="5">
    <source>
        <dbReference type="ARBA" id="ARBA00023001"/>
    </source>
</evidence>
<dbReference type="EC" id="3.2.1.21" evidence="3 9"/>
<keyword evidence="5" id="KW-0136">Cellulose degradation</keyword>
<keyword evidence="8" id="KW-0624">Polysaccharide degradation</keyword>
<organism evidence="10 11">
    <name type="scientific">Nocardioides flavus</name>
    <name type="common">ex Wang et al. 2016</name>
    <dbReference type="NCBI Taxonomy" id="2058780"/>
    <lineage>
        <taxon>Bacteria</taxon>
        <taxon>Bacillati</taxon>
        <taxon>Actinomycetota</taxon>
        <taxon>Actinomycetes</taxon>
        <taxon>Propionibacteriales</taxon>
        <taxon>Nocardioidaceae</taxon>
        <taxon>Nocardioides</taxon>
    </lineage>
</organism>
<proteinExistence type="inferred from homology"/>
<keyword evidence="6" id="KW-0119">Carbohydrate metabolism</keyword>
<name>A0ABQ3HDT5_9ACTN</name>
<evidence type="ECO:0000256" key="7">
    <source>
        <dbReference type="ARBA" id="ARBA00023295"/>
    </source>
</evidence>
<evidence type="ECO:0000313" key="11">
    <source>
        <dbReference type="Proteomes" id="UP000597341"/>
    </source>
</evidence>
<dbReference type="RefSeq" id="WP_191277640.1">
    <property type="nucleotide sequence ID" value="NZ_BNAD01000001.1"/>
</dbReference>
<dbReference type="Gene3D" id="3.20.20.80">
    <property type="entry name" value="Glycosidases"/>
    <property type="match status" value="1"/>
</dbReference>
<dbReference type="EMBL" id="BNAD01000001">
    <property type="protein sequence ID" value="GHE15433.1"/>
    <property type="molecule type" value="Genomic_DNA"/>
</dbReference>
<protein>
    <recommendedName>
        <fullName evidence="3 9">Beta-glucosidase</fullName>
        <ecNumber evidence="3 9">3.2.1.21</ecNumber>
    </recommendedName>
</protein>
<dbReference type="PROSITE" id="PS00653">
    <property type="entry name" value="GLYCOSYL_HYDROL_F1_2"/>
    <property type="match status" value="1"/>
</dbReference>
<evidence type="ECO:0000256" key="6">
    <source>
        <dbReference type="ARBA" id="ARBA00023277"/>
    </source>
</evidence>
<dbReference type="PANTHER" id="PTHR10353:SF36">
    <property type="entry name" value="LP05116P"/>
    <property type="match status" value="1"/>
</dbReference>
<evidence type="ECO:0000256" key="9">
    <source>
        <dbReference type="RuleBase" id="RU361175"/>
    </source>
</evidence>